<comment type="caution">
    <text evidence="2">The sequence shown here is derived from an EMBL/GenBank/DDBJ whole genome shotgun (WGS) entry which is preliminary data.</text>
</comment>
<sequence>MSIYESTFAQSDKTDAILIVGYVDCTPKQKQLRLNDSSSAAPVKKMYVNKALLSCHSDYFDALFNSNFIQKSMQEIDIEDVKFEDFATLLSLVQKNPIAIAPTEHNVEKLLELADRFMLPAAKRHLELFMLSTEIAAIRKLKMAARHDLDTLLIHSLKLFKTKEEFNPMNQFSEFTDKIKARIFDRHIELSNVTVMFAPQRRYAQLKN</sequence>
<dbReference type="Gene3D" id="3.30.710.10">
    <property type="entry name" value="Potassium Channel Kv1.1, Chain A"/>
    <property type="match status" value="1"/>
</dbReference>
<dbReference type="Pfam" id="PF00651">
    <property type="entry name" value="BTB"/>
    <property type="match status" value="1"/>
</dbReference>
<dbReference type="InterPro" id="IPR011333">
    <property type="entry name" value="SKP1/BTB/POZ_sf"/>
</dbReference>
<name>A0A6A5GIJ5_CAERE</name>
<dbReference type="SMART" id="SM00225">
    <property type="entry name" value="BTB"/>
    <property type="match status" value="1"/>
</dbReference>
<evidence type="ECO:0000259" key="1">
    <source>
        <dbReference type="PROSITE" id="PS50097"/>
    </source>
</evidence>
<protein>
    <recommendedName>
        <fullName evidence="1">BTB domain-containing protein</fullName>
    </recommendedName>
</protein>
<organism evidence="2 3">
    <name type="scientific">Caenorhabditis remanei</name>
    <name type="common">Caenorhabditis vulgaris</name>
    <dbReference type="NCBI Taxonomy" id="31234"/>
    <lineage>
        <taxon>Eukaryota</taxon>
        <taxon>Metazoa</taxon>
        <taxon>Ecdysozoa</taxon>
        <taxon>Nematoda</taxon>
        <taxon>Chromadorea</taxon>
        <taxon>Rhabditida</taxon>
        <taxon>Rhabditina</taxon>
        <taxon>Rhabditomorpha</taxon>
        <taxon>Rhabditoidea</taxon>
        <taxon>Rhabditidae</taxon>
        <taxon>Peloderinae</taxon>
        <taxon>Caenorhabditis</taxon>
    </lineage>
</organism>
<dbReference type="RefSeq" id="XP_053582907.1">
    <property type="nucleotide sequence ID" value="XM_053733994.1"/>
</dbReference>
<proteinExistence type="predicted"/>
<evidence type="ECO:0000313" key="3">
    <source>
        <dbReference type="Proteomes" id="UP000483820"/>
    </source>
</evidence>
<dbReference type="PANTHER" id="PTHR22744">
    <property type="entry name" value="HELIX LOOP HELIX PROTEIN 21-RELATED"/>
    <property type="match status" value="1"/>
</dbReference>
<dbReference type="EMBL" id="WUAV01000005">
    <property type="protein sequence ID" value="KAF1754506.1"/>
    <property type="molecule type" value="Genomic_DNA"/>
</dbReference>
<dbReference type="SUPFAM" id="SSF54695">
    <property type="entry name" value="POZ domain"/>
    <property type="match status" value="1"/>
</dbReference>
<dbReference type="GeneID" id="78777094"/>
<dbReference type="PROSITE" id="PS50097">
    <property type="entry name" value="BTB"/>
    <property type="match status" value="1"/>
</dbReference>
<reference evidence="2 3" key="1">
    <citation type="submission" date="2019-12" db="EMBL/GenBank/DDBJ databases">
        <title>Chromosome-level assembly of the Caenorhabditis remanei genome.</title>
        <authorList>
            <person name="Teterina A.A."/>
            <person name="Willis J.H."/>
            <person name="Phillips P.C."/>
        </authorList>
    </citation>
    <scope>NUCLEOTIDE SEQUENCE [LARGE SCALE GENOMIC DNA]</scope>
    <source>
        <strain evidence="2 3">PX506</strain>
        <tissue evidence="2">Whole organism</tissue>
    </source>
</reference>
<dbReference type="KEGG" id="crq:GCK72_021069"/>
<dbReference type="AlphaFoldDB" id="A0A6A5GIJ5"/>
<dbReference type="PANTHER" id="PTHR22744:SF14">
    <property type="entry name" value="BTB DOMAIN-CONTAINING PROTEIN-RELATED"/>
    <property type="match status" value="1"/>
</dbReference>
<dbReference type="CTD" id="78777094"/>
<evidence type="ECO:0000313" key="2">
    <source>
        <dbReference type="EMBL" id="KAF1754506.1"/>
    </source>
</evidence>
<dbReference type="Proteomes" id="UP000483820">
    <property type="component" value="Chromosome V"/>
</dbReference>
<dbReference type="InterPro" id="IPR000210">
    <property type="entry name" value="BTB/POZ_dom"/>
</dbReference>
<gene>
    <name evidence="2" type="ORF">GCK72_021069</name>
</gene>
<accession>A0A6A5GIJ5</accession>
<feature type="domain" description="BTB" evidence="1">
    <location>
        <begin position="14"/>
        <end position="102"/>
    </location>
</feature>